<accession>A0A2L1UYP1</accession>
<dbReference type="SMART" id="SM00470">
    <property type="entry name" value="ParB"/>
    <property type="match status" value="1"/>
</dbReference>
<dbReference type="Pfam" id="PF02195">
    <property type="entry name" value="ParB_N"/>
    <property type="match status" value="1"/>
</dbReference>
<dbReference type="CDD" id="cd16406">
    <property type="entry name" value="ParB_N_like"/>
    <property type="match status" value="1"/>
</dbReference>
<dbReference type="SUPFAM" id="SSF110849">
    <property type="entry name" value="ParB/Sulfiredoxin"/>
    <property type="match status" value="1"/>
</dbReference>
<reference evidence="4" key="1">
    <citation type="submission" date="2017-01" db="EMBL/GenBank/DDBJ databases">
        <title>Genome sequence of Rouxiella sp. ERMR1:05.</title>
        <authorList>
            <person name="Kumar R."/>
            <person name="Singh D."/>
            <person name="Kumar S."/>
        </authorList>
    </citation>
    <scope>NUCLEOTIDE SEQUENCE [LARGE SCALE GENOMIC DNA]</scope>
    <source>
        <strain evidence="4">ERMR1:05</strain>
        <plasmid evidence="4">unnamed2</plasmid>
    </source>
</reference>
<geneLocation type="plasmid" evidence="3 4">
    <name>unnamed2</name>
</geneLocation>
<name>A0A2L1UYP1_9GAMM</name>
<dbReference type="Gene3D" id="1.10.10.2830">
    <property type="match status" value="1"/>
</dbReference>
<proteinExistence type="predicted"/>
<feature type="region of interest" description="Disordered" evidence="1">
    <location>
        <begin position="661"/>
        <end position="698"/>
    </location>
</feature>
<dbReference type="KEGG" id="rox:BV494_24460"/>
<keyword evidence="3" id="KW-0614">Plasmid</keyword>
<dbReference type="PANTHER" id="PTHR33375:SF7">
    <property type="entry name" value="CHROMOSOME 2-PARTITIONING PROTEIN PARB-RELATED"/>
    <property type="match status" value="1"/>
</dbReference>
<organism evidence="3 4">
    <name type="scientific">Rahnella sikkimica</name>
    <dbReference type="NCBI Taxonomy" id="1805933"/>
    <lineage>
        <taxon>Bacteria</taxon>
        <taxon>Pseudomonadati</taxon>
        <taxon>Pseudomonadota</taxon>
        <taxon>Gammaproteobacteria</taxon>
        <taxon>Enterobacterales</taxon>
        <taxon>Yersiniaceae</taxon>
        <taxon>Rahnella</taxon>
    </lineage>
</organism>
<protein>
    <recommendedName>
        <fullName evidence="2">ParB-like N-terminal domain-containing protein</fullName>
    </recommendedName>
</protein>
<dbReference type="InterPro" id="IPR050336">
    <property type="entry name" value="Chromosome_partition/occlusion"/>
</dbReference>
<dbReference type="Proteomes" id="UP000239197">
    <property type="component" value="Plasmid unnamed2"/>
</dbReference>
<dbReference type="InterPro" id="IPR003115">
    <property type="entry name" value="ParB_N"/>
</dbReference>
<dbReference type="RefSeq" id="WP_104925383.1">
    <property type="nucleotide sequence ID" value="NZ_CP019064.1"/>
</dbReference>
<dbReference type="EMBL" id="CP019064">
    <property type="protein sequence ID" value="AVF38055.1"/>
    <property type="molecule type" value="Genomic_DNA"/>
</dbReference>
<evidence type="ECO:0000256" key="1">
    <source>
        <dbReference type="SAM" id="MobiDB-lite"/>
    </source>
</evidence>
<dbReference type="OrthoDB" id="9813122at2"/>
<sequence>MSVTESKAVSKASKSTRSPKKAAVTEAVEQALANAPVEMVPVSQLVHIAQNVRKHKPDPEKLQELAASILSVGVLQNLVVCPMPDGMLGVAAGGRRLSALHLLLEAGSLTAVYPVPVKIVEPGMAMYVSETENSKRENMHPADQIAAFAKMSETGDTAAQIGSVLGYTTKHVHKCLRLAGMAPALLAELAEDSINLDQLQALSATEDHERQLDVWKNAYGIYRTPRELRDAAVMKEVAAEGNSCLMFVGRDAYEQAGGGFTVDLFTDEGFIRDTVLLATLTREKLTGIAESVAQAEGWSWALGRPDGISTYGEDAENYLLLKQPEPVMTGEEQARVDALDKQLGELSERSEQDQADFETMDYAEAKCQAKIKEIEGDAAIRAWSDDVRAKAGVVVSLSRGELSVRRGVMKRCDLPEIVGDTDKTGVNQHLSSIRTEDIDAAPEKKSLSAVLVKSLSSERTLAVQAALAEQPQMALVIFVHDCLKSTFDHRSYTLSTLKVTLHAKTGLMLDNAPTSADGLAMQHLTAMHEAWQKLLPEDWHKSWDWLLTWDTPQLIAIMGYCLAKTLDGASERLSDKGGKAGKDLEPVEALLNFTLRDWWQPTKANFFGRISKELISDSLSQAALGGASRDVLKMKKGDAAERAEEDISKTRWVPDCLLPVTDTPVLPESDAVTAADSDESTAATQDAETPSESTHIAA</sequence>
<feature type="region of interest" description="Disordered" evidence="1">
    <location>
        <begin position="1"/>
        <end position="22"/>
    </location>
</feature>
<feature type="compositionally biased region" description="Polar residues" evidence="1">
    <location>
        <begin position="688"/>
        <end position="698"/>
    </location>
</feature>
<dbReference type="InterPro" id="IPR036086">
    <property type="entry name" value="ParB/Sulfiredoxin_sf"/>
</dbReference>
<dbReference type="GO" id="GO:0005694">
    <property type="term" value="C:chromosome"/>
    <property type="evidence" value="ECO:0007669"/>
    <property type="project" value="TreeGrafter"/>
</dbReference>
<dbReference type="PANTHER" id="PTHR33375">
    <property type="entry name" value="CHROMOSOME-PARTITIONING PROTEIN PARB-RELATED"/>
    <property type="match status" value="1"/>
</dbReference>
<keyword evidence="4" id="KW-1185">Reference proteome</keyword>
<feature type="compositionally biased region" description="Polar residues" evidence="1">
    <location>
        <begin position="1"/>
        <end position="16"/>
    </location>
</feature>
<evidence type="ECO:0000259" key="2">
    <source>
        <dbReference type="SMART" id="SM00470"/>
    </source>
</evidence>
<evidence type="ECO:0000313" key="3">
    <source>
        <dbReference type="EMBL" id="AVF38055.1"/>
    </source>
</evidence>
<dbReference type="Gene3D" id="3.90.1530.30">
    <property type="match status" value="1"/>
</dbReference>
<dbReference type="GO" id="GO:0007059">
    <property type="term" value="P:chromosome segregation"/>
    <property type="evidence" value="ECO:0007669"/>
    <property type="project" value="TreeGrafter"/>
</dbReference>
<dbReference type="SUPFAM" id="SSF109709">
    <property type="entry name" value="KorB DNA-binding domain-like"/>
    <property type="match status" value="1"/>
</dbReference>
<evidence type="ECO:0000313" key="4">
    <source>
        <dbReference type="Proteomes" id="UP000239197"/>
    </source>
</evidence>
<feature type="domain" description="ParB-like N-terminal" evidence="2">
    <location>
        <begin position="38"/>
        <end position="134"/>
    </location>
</feature>
<feature type="compositionally biased region" description="Low complexity" evidence="1">
    <location>
        <begin position="669"/>
        <end position="687"/>
    </location>
</feature>
<dbReference type="AlphaFoldDB" id="A0A2L1UYP1"/>
<gene>
    <name evidence="3" type="ORF">BV494_24460</name>
</gene>